<dbReference type="InterPro" id="IPR002110">
    <property type="entry name" value="Ankyrin_rpt"/>
</dbReference>
<accession>A0A7S0J812</accession>
<evidence type="ECO:0000256" key="1">
    <source>
        <dbReference type="PROSITE-ProRule" id="PRU00023"/>
    </source>
</evidence>
<dbReference type="SUPFAM" id="SSF48403">
    <property type="entry name" value="Ankyrin repeat"/>
    <property type="match status" value="1"/>
</dbReference>
<dbReference type="AlphaFoldDB" id="A0A7S0J812"/>
<organism evidence="3">
    <name type="scientific">Calcidiscus leptoporus</name>
    <dbReference type="NCBI Taxonomy" id="127549"/>
    <lineage>
        <taxon>Eukaryota</taxon>
        <taxon>Haptista</taxon>
        <taxon>Haptophyta</taxon>
        <taxon>Prymnesiophyceae</taxon>
        <taxon>Coccolithales</taxon>
        <taxon>Calcidiscaceae</taxon>
        <taxon>Calcidiscus</taxon>
    </lineage>
</organism>
<keyword evidence="1" id="KW-0040">ANK repeat</keyword>
<proteinExistence type="predicted"/>
<evidence type="ECO:0000313" key="3">
    <source>
        <dbReference type="EMBL" id="CAD8543751.1"/>
    </source>
</evidence>
<dbReference type="EMBL" id="HBER01037592">
    <property type="protein sequence ID" value="CAD8543751.1"/>
    <property type="molecule type" value="Transcribed_RNA"/>
</dbReference>
<dbReference type="Gene3D" id="1.25.40.20">
    <property type="entry name" value="Ankyrin repeat-containing domain"/>
    <property type="match status" value="1"/>
</dbReference>
<gene>
    <name evidence="3" type="ORF">CLEP1334_LOCUS19038</name>
</gene>
<dbReference type="PROSITE" id="PS50088">
    <property type="entry name" value="ANK_REPEAT"/>
    <property type="match status" value="1"/>
</dbReference>
<dbReference type="Pfam" id="PF00023">
    <property type="entry name" value="Ank"/>
    <property type="match status" value="1"/>
</dbReference>
<protein>
    <submittedName>
        <fullName evidence="3">Uncharacterized protein</fullName>
    </submittedName>
</protein>
<feature type="region of interest" description="Disordered" evidence="2">
    <location>
        <begin position="1"/>
        <end position="30"/>
    </location>
</feature>
<dbReference type="PROSITE" id="PS50297">
    <property type="entry name" value="ANK_REP_REGION"/>
    <property type="match status" value="1"/>
</dbReference>
<reference evidence="3" key="1">
    <citation type="submission" date="2021-01" db="EMBL/GenBank/DDBJ databases">
        <authorList>
            <person name="Corre E."/>
            <person name="Pelletier E."/>
            <person name="Niang G."/>
            <person name="Scheremetjew M."/>
            <person name="Finn R."/>
            <person name="Kale V."/>
            <person name="Holt S."/>
            <person name="Cochrane G."/>
            <person name="Meng A."/>
            <person name="Brown T."/>
            <person name="Cohen L."/>
        </authorList>
    </citation>
    <scope>NUCLEOTIDE SEQUENCE</scope>
    <source>
        <strain evidence="3">RCC1130</strain>
    </source>
</reference>
<name>A0A7S0J812_9EUKA</name>
<evidence type="ECO:0000256" key="2">
    <source>
        <dbReference type="SAM" id="MobiDB-lite"/>
    </source>
</evidence>
<sequence length="249" mass="26892">MPLSAQPRRRSHRVASTMPRPLPPRHARPARGRDVITLLMHYPQQELFEKALHFLAGDGEALLALGAVSRNVRTALQSEAVGDVWAACTPLHVSAPASNLLGGPRSSSAPTTPHSKFLQCWRATLRLRQVLEGAKSLYKIKTLRNGQVATCEHPGAAPDNLGRWWADARAAILSGADAQMCDGSGQTLLHWAACLGDAKVMLALLRVGLDPEARSKPHGPSTPGIRPVDIVISGSRCEDLLNEWRVPAD</sequence>
<dbReference type="InterPro" id="IPR036770">
    <property type="entry name" value="Ankyrin_rpt-contain_sf"/>
</dbReference>
<feature type="repeat" description="ANK" evidence="1">
    <location>
        <begin position="184"/>
        <end position="216"/>
    </location>
</feature>